<dbReference type="PROSITE" id="PS51257">
    <property type="entry name" value="PROKAR_LIPOPROTEIN"/>
    <property type="match status" value="1"/>
</dbReference>
<evidence type="ECO:0000313" key="3">
    <source>
        <dbReference type="Proteomes" id="UP000471640"/>
    </source>
</evidence>
<protein>
    <submittedName>
        <fullName evidence="2">Uncharacterized protein</fullName>
    </submittedName>
</protein>
<gene>
    <name evidence="2" type="ORF">G3480_15435</name>
</gene>
<dbReference type="AlphaFoldDB" id="A0A6P1DTN7"/>
<reference evidence="3" key="1">
    <citation type="journal article" date="2020" name="Microbiol. Resour. Announc.">
        <title>Draft Genome Sequences of Thiorhodococcus mannitoliphagus and Thiorhodococcus minor, Purple Sulfur Photosynthetic Bacteria in the Gammaproteobacterial Family Chromatiaceae.</title>
        <authorList>
            <person name="Aviles F.A."/>
            <person name="Meyer T.E."/>
            <person name="Kyndt J.A."/>
        </authorList>
    </citation>
    <scope>NUCLEOTIDE SEQUENCE [LARGE SCALE GENOMIC DNA]</scope>
    <source>
        <strain evidence="3">DSM 18266</strain>
    </source>
</reference>
<dbReference type="Proteomes" id="UP000471640">
    <property type="component" value="Unassembled WGS sequence"/>
</dbReference>
<feature type="chain" id="PRO_5026716683" evidence="1">
    <location>
        <begin position="23"/>
        <end position="119"/>
    </location>
</feature>
<keyword evidence="1" id="KW-0732">Signal</keyword>
<organism evidence="2 3">
    <name type="scientific">Thiorhodococcus mannitoliphagus</name>
    <dbReference type="NCBI Taxonomy" id="329406"/>
    <lineage>
        <taxon>Bacteria</taxon>
        <taxon>Pseudomonadati</taxon>
        <taxon>Pseudomonadota</taxon>
        <taxon>Gammaproteobacteria</taxon>
        <taxon>Chromatiales</taxon>
        <taxon>Chromatiaceae</taxon>
        <taxon>Thiorhodococcus</taxon>
    </lineage>
</organism>
<evidence type="ECO:0000313" key="2">
    <source>
        <dbReference type="EMBL" id="NEX21687.1"/>
    </source>
</evidence>
<feature type="signal peptide" evidence="1">
    <location>
        <begin position="1"/>
        <end position="22"/>
    </location>
</feature>
<evidence type="ECO:0000256" key="1">
    <source>
        <dbReference type="SAM" id="SignalP"/>
    </source>
</evidence>
<sequence length="119" mass="12749">MTRHHSASILLASLFLAGCAYSGGPIGSLPPPKNPSQAGTLIISRNHSPVGIFGTMYVTLNGKPLYRLGMGQSYSVKLDSGEYLMGYSIGLNDCSGVVSIRPGQTRRIRLAPNCLMHRE</sequence>
<accession>A0A6P1DTN7</accession>
<dbReference type="RefSeq" id="WP_164654791.1">
    <property type="nucleotide sequence ID" value="NZ_JAAIJR010000064.1"/>
</dbReference>
<reference evidence="2 3" key="2">
    <citation type="submission" date="2020-02" db="EMBL/GenBank/DDBJ databases">
        <title>Genome sequences of Thiorhodococcus mannitoliphagus and Thiorhodococcus minor, purple sulfur photosynthetic bacteria in the gammaproteobacterial family, Chromatiaceae.</title>
        <authorList>
            <person name="Aviles F.A."/>
            <person name="Meyer T.E."/>
            <person name="Kyndt J.A."/>
        </authorList>
    </citation>
    <scope>NUCLEOTIDE SEQUENCE [LARGE SCALE GENOMIC DNA]</scope>
    <source>
        <strain evidence="2 3">DSM 18266</strain>
    </source>
</reference>
<proteinExistence type="predicted"/>
<keyword evidence="3" id="KW-1185">Reference proteome</keyword>
<comment type="caution">
    <text evidence="2">The sequence shown here is derived from an EMBL/GenBank/DDBJ whole genome shotgun (WGS) entry which is preliminary data.</text>
</comment>
<dbReference type="EMBL" id="JAAIJR010000064">
    <property type="protein sequence ID" value="NEX21687.1"/>
    <property type="molecule type" value="Genomic_DNA"/>
</dbReference>
<name>A0A6P1DTN7_9GAMM</name>